<accession>A0ABT6SVJ8</accession>
<keyword evidence="2" id="KW-1185">Reference proteome</keyword>
<evidence type="ECO:0000313" key="2">
    <source>
        <dbReference type="Proteomes" id="UP001237105"/>
    </source>
</evidence>
<comment type="caution">
    <text evidence="1">The sequence shown here is derived from an EMBL/GenBank/DDBJ whole genome shotgun (WGS) entry which is preliminary data.</text>
</comment>
<sequence>MRPERELSAAVDLARAEGSAPIGPLTLELLDKAGRSVGEWCLQDVRILGARRMPIT</sequence>
<gene>
    <name evidence="1" type="ORF">QIT00_13820</name>
</gene>
<dbReference type="RefSeq" id="WP_282535537.1">
    <property type="nucleotide sequence ID" value="NZ_JASCIS010000012.1"/>
</dbReference>
<proteinExistence type="predicted"/>
<reference evidence="1 2" key="1">
    <citation type="submission" date="2023-05" db="EMBL/GenBank/DDBJ databases">
        <title>Draft genome sequence of Streptomyces sp. B-S-A12 isolated from a cave soil in Thailand.</title>
        <authorList>
            <person name="Chamroensaksri N."/>
            <person name="Muangham S."/>
        </authorList>
    </citation>
    <scope>NUCLEOTIDE SEQUENCE [LARGE SCALE GENOMIC DNA]</scope>
    <source>
        <strain evidence="1 2">B-S-A12</strain>
    </source>
</reference>
<dbReference type="Proteomes" id="UP001237105">
    <property type="component" value="Unassembled WGS sequence"/>
</dbReference>
<organism evidence="1 2">
    <name type="scientific">Streptomyces luteolus</name>
    <dbReference type="NCBI Taxonomy" id="3043615"/>
    <lineage>
        <taxon>Bacteria</taxon>
        <taxon>Bacillati</taxon>
        <taxon>Actinomycetota</taxon>
        <taxon>Actinomycetes</taxon>
        <taxon>Kitasatosporales</taxon>
        <taxon>Streptomycetaceae</taxon>
        <taxon>Streptomyces</taxon>
    </lineage>
</organism>
<evidence type="ECO:0000313" key="1">
    <source>
        <dbReference type="EMBL" id="MDI3419624.1"/>
    </source>
</evidence>
<dbReference type="EMBL" id="JASCIS010000012">
    <property type="protein sequence ID" value="MDI3419624.1"/>
    <property type="molecule type" value="Genomic_DNA"/>
</dbReference>
<protein>
    <submittedName>
        <fullName evidence="1">Uncharacterized protein</fullName>
    </submittedName>
</protein>
<name>A0ABT6SVJ8_9ACTN</name>